<feature type="compositionally biased region" description="Pro residues" evidence="7">
    <location>
        <begin position="265"/>
        <end position="274"/>
    </location>
</feature>
<keyword evidence="4 6" id="KW-0238">DNA-binding</keyword>
<evidence type="ECO:0000313" key="10">
    <source>
        <dbReference type="EMBL" id="MFC4032302.1"/>
    </source>
</evidence>
<feature type="transmembrane region" description="Helical" evidence="8">
    <location>
        <begin position="844"/>
        <end position="861"/>
    </location>
</feature>
<evidence type="ECO:0000256" key="3">
    <source>
        <dbReference type="ARBA" id="ARBA00023015"/>
    </source>
</evidence>
<dbReference type="PROSITE" id="PS51755">
    <property type="entry name" value="OMPR_PHOB"/>
    <property type="match status" value="1"/>
</dbReference>
<feature type="transmembrane region" description="Helical" evidence="8">
    <location>
        <begin position="787"/>
        <end position="810"/>
    </location>
</feature>
<gene>
    <name evidence="10" type="ORF">ACFO3J_12510</name>
</gene>
<keyword evidence="2" id="KW-0902">Two-component regulatory system</keyword>
<dbReference type="SUPFAM" id="SSF52540">
    <property type="entry name" value="P-loop containing nucleoside triphosphate hydrolases"/>
    <property type="match status" value="1"/>
</dbReference>
<evidence type="ECO:0000256" key="2">
    <source>
        <dbReference type="ARBA" id="ARBA00023012"/>
    </source>
</evidence>
<evidence type="ECO:0000256" key="8">
    <source>
        <dbReference type="SAM" id="Phobius"/>
    </source>
</evidence>
<accession>A0ABV8HJR8</accession>
<protein>
    <submittedName>
        <fullName evidence="10">BTAD domain-containing putative transcriptional regulator</fullName>
    </submittedName>
</protein>
<dbReference type="EMBL" id="JBHSBB010000009">
    <property type="protein sequence ID" value="MFC4032302.1"/>
    <property type="molecule type" value="Genomic_DNA"/>
</dbReference>
<dbReference type="InterPro" id="IPR027417">
    <property type="entry name" value="P-loop_NTPase"/>
</dbReference>
<dbReference type="InterPro" id="IPR005158">
    <property type="entry name" value="BTAD"/>
</dbReference>
<dbReference type="Gene3D" id="3.40.50.300">
    <property type="entry name" value="P-loop containing nucleotide triphosphate hydrolases"/>
    <property type="match status" value="1"/>
</dbReference>
<dbReference type="PANTHER" id="PTHR35807">
    <property type="entry name" value="TRANSCRIPTIONAL REGULATOR REDD-RELATED"/>
    <property type="match status" value="1"/>
</dbReference>
<feature type="region of interest" description="Disordered" evidence="7">
    <location>
        <begin position="944"/>
        <end position="979"/>
    </location>
</feature>
<keyword evidence="11" id="KW-1185">Reference proteome</keyword>
<dbReference type="SMART" id="SM00862">
    <property type="entry name" value="Trans_reg_C"/>
    <property type="match status" value="1"/>
</dbReference>
<evidence type="ECO:0000259" key="9">
    <source>
        <dbReference type="PROSITE" id="PS51755"/>
    </source>
</evidence>
<dbReference type="InterPro" id="IPR001867">
    <property type="entry name" value="OmpR/PhoB-type_DNA-bd"/>
</dbReference>
<feature type="domain" description="OmpR/PhoB-type" evidence="9">
    <location>
        <begin position="3"/>
        <end position="104"/>
    </location>
</feature>
<keyword evidence="5" id="KW-0804">Transcription</keyword>
<keyword evidence="8" id="KW-0472">Membrane</keyword>
<sequence length="979" mass="104203">MNGRTVANDEFRFGVLGPVQVRWTGRPVELGARQQALLAVLLLHMNTPVPAAAIVDAVWGEQPPAHPRNALQTTVSRLRQALRSGLGAPEGMLVAAGAGYVLHGDPAGLDAALFARHLHLAGEYRRLGDPDAAVARVDAALALWRGEPFEGLTGAAFEAEQQRLRELRLDALSLRARLSLDQGLPGEAVARLTPLVAAHPLRESLRLLLMLALCRAGRRADALAAYEEARRTLADELGIDPGPELREAHRRILRDEPELTAAAPAAPPPIPPGPGAADDPTAGSTDRRRLDRAARELAAVVLQQWTVEARTRSLHRPAPIRVRWSSTGRPVAAGASAVLGADSRAAGQTQRLDLRGDLAGAVAAFRRLPARQLVVLGEPGAGKTVLAILLTLGLLGDPEPGEPTPVLVPLSSWDPHREHLHTWLARKLVEEYPGLDNAAAYGPDAAVRLVTEGRVLPVLDGLDEMPPALHAPAIDALDQALSGGRPLVVTCRGAEYETAVHVGGAILARAAVVEIDPVGVEEAADFLTARQPPGATRWQPVVERLRRHPDGPLARALSTALMVDLARTAYAAPSADPAELTDAVRFPDRAAIENHLLDAFLPAVYARRPAPPDPDRRAAPSPDYSPDQARRWLTFLARQLHNAHTSDLAWWQLDRAMPPATRGFALGLPAAVMFAVTGMLAEGPLVGLVYGSSYGLAGYVANGWGRRPGPARVEVRFRGTARRFSTRFAIGLVAAGGLGLGWSIPADLFGWLLAVFGLGLGAHVWLDVPTDVRRISSPPAVLSQERLAALAFTLSFAVSLGLAYTMAFTYSTEKAYHHLGFDLRLALSAALASSLLGRFLFRRVGAVAYGLAGIALGGTAISRAPDLAHGLLAGAAFAVAVGASVAVSRPWGAFTMSRVWLALRGRTPLRLMLFLEDAHRRGVLRRTGAVYQFRHARLQRRLAAAGPSTTADLPPPVPESPHPRAANPRGPGRSAAAQP</sequence>
<dbReference type="Proteomes" id="UP001595765">
    <property type="component" value="Unassembled WGS sequence"/>
</dbReference>
<dbReference type="Gene3D" id="1.25.40.10">
    <property type="entry name" value="Tetratricopeptide repeat domain"/>
    <property type="match status" value="1"/>
</dbReference>
<feature type="transmembrane region" description="Helical" evidence="8">
    <location>
        <begin position="687"/>
        <end position="704"/>
    </location>
</feature>
<feature type="DNA-binding region" description="OmpR/PhoB-type" evidence="6">
    <location>
        <begin position="3"/>
        <end position="104"/>
    </location>
</feature>
<comment type="similarity">
    <text evidence="1">Belongs to the AfsR/DnrI/RedD regulatory family.</text>
</comment>
<dbReference type="InterPro" id="IPR016032">
    <property type="entry name" value="Sig_transdc_resp-reg_C-effctor"/>
</dbReference>
<name>A0ABV8HJR8_9ACTN</name>
<evidence type="ECO:0000256" key="1">
    <source>
        <dbReference type="ARBA" id="ARBA00005820"/>
    </source>
</evidence>
<dbReference type="Pfam" id="PF00486">
    <property type="entry name" value="Trans_reg_C"/>
    <property type="match status" value="1"/>
</dbReference>
<dbReference type="InterPro" id="IPR011990">
    <property type="entry name" value="TPR-like_helical_dom_sf"/>
</dbReference>
<feature type="transmembrane region" description="Helical" evidence="8">
    <location>
        <begin position="748"/>
        <end position="766"/>
    </location>
</feature>
<evidence type="ECO:0000256" key="4">
    <source>
        <dbReference type="ARBA" id="ARBA00023125"/>
    </source>
</evidence>
<keyword evidence="8" id="KW-1133">Transmembrane helix</keyword>
<feature type="region of interest" description="Disordered" evidence="7">
    <location>
        <begin position="259"/>
        <end position="287"/>
    </location>
</feature>
<dbReference type="InterPro" id="IPR051677">
    <property type="entry name" value="AfsR-DnrI-RedD_regulator"/>
</dbReference>
<evidence type="ECO:0000313" key="11">
    <source>
        <dbReference type="Proteomes" id="UP001595765"/>
    </source>
</evidence>
<dbReference type="PANTHER" id="PTHR35807:SF1">
    <property type="entry name" value="TRANSCRIPTIONAL REGULATOR REDD"/>
    <property type="match status" value="1"/>
</dbReference>
<keyword evidence="3" id="KW-0805">Transcription regulation</keyword>
<feature type="transmembrane region" description="Helical" evidence="8">
    <location>
        <begin position="867"/>
        <end position="888"/>
    </location>
</feature>
<dbReference type="SUPFAM" id="SSF48452">
    <property type="entry name" value="TPR-like"/>
    <property type="match status" value="1"/>
</dbReference>
<dbReference type="RefSeq" id="WP_386429118.1">
    <property type="nucleotide sequence ID" value="NZ_JBHSBB010000009.1"/>
</dbReference>
<dbReference type="Pfam" id="PF03704">
    <property type="entry name" value="BTAD"/>
    <property type="match status" value="1"/>
</dbReference>
<dbReference type="CDD" id="cd15831">
    <property type="entry name" value="BTAD"/>
    <property type="match status" value="1"/>
</dbReference>
<organism evidence="10 11">
    <name type="scientific">Streptomyces polygonati</name>
    <dbReference type="NCBI Taxonomy" id="1617087"/>
    <lineage>
        <taxon>Bacteria</taxon>
        <taxon>Bacillati</taxon>
        <taxon>Actinomycetota</taxon>
        <taxon>Actinomycetes</taxon>
        <taxon>Kitasatosporales</taxon>
        <taxon>Streptomycetaceae</taxon>
        <taxon>Streptomyces</taxon>
    </lineage>
</organism>
<comment type="caution">
    <text evidence="10">The sequence shown here is derived from an EMBL/GenBank/DDBJ whole genome shotgun (WGS) entry which is preliminary data.</text>
</comment>
<evidence type="ECO:0000256" key="7">
    <source>
        <dbReference type="SAM" id="MobiDB-lite"/>
    </source>
</evidence>
<dbReference type="InterPro" id="IPR036388">
    <property type="entry name" value="WH-like_DNA-bd_sf"/>
</dbReference>
<feature type="transmembrane region" description="Helical" evidence="8">
    <location>
        <begin position="724"/>
        <end position="742"/>
    </location>
</feature>
<proteinExistence type="inferred from homology"/>
<evidence type="ECO:0000256" key="6">
    <source>
        <dbReference type="PROSITE-ProRule" id="PRU01091"/>
    </source>
</evidence>
<reference evidence="11" key="1">
    <citation type="journal article" date="2019" name="Int. J. Syst. Evol. Microbiol.">
        <title>The Global Catalogue of Microorganisms (GCM) 10K type strain sequencing project: providing services to taxonomists for standard genome sequencing and annotation.</title>
        <authorList>
            <consortium name="The Broad Institute Genomics Platform"/>
            <consortium name="The Broad Institute Genome Sequencing Center for Infectious Disease"/>
            <person name="Wu L."/>
            <person name="Ma J."/>
        </authorList>
    </citation>
    <scope>NUCLEOTIDE SEQUENCE [LARGE SCALE GENOMIC DNA]</scope>
    <source>
        <strain evidence="11">CGMCC 4.7237</strain>
    </source>
</reference>
<dbReference type="SMART" id="SM01043">
    <property type="entry name" value="BTAD"/>
    <property type="match status" value="1"/>
</dbReference>
<dbReference type="Gene3D" id="1.10.10.10">
    <property type="entry name" value="Winged helix-like DNA-binding domain superfamily/Winged helix DNA-binding domain"/>
    <property type="match status" value="1"/>
</dbReference>
<evidence type="ECO:0000256" key="5">
    <source>
        <dbReference type="ARBA" id="ARBA00023163"/>
    </source>
</evidence>
<dbReference type="SUPFAM" id="SSF46894">
    <property type="entry name" value="C-terminal effector domain of the bipartite response regulators"/>
    <property type="match status" value="1"/>
</dbReference>
<keyword evidence="8" id="KW-0812">Transmembrane</keyword>